<evidence type="ECO:0000313" key="2">
    <source>
        <dbReference type="Proteomes" id="UP000183832"/>
    </source>
</evidence>
<protein>
    <submittedName>
        <fullName evidence="1">CLUMA_CG003693, isoform A</fullName>
    </submittedName>
</protein>
<sequence length="65" mass="7821">MMMMTITPRNKALTFIASRDFSPIDCLTFFPFFSDSYRWNHQEITENYPAFFKNLLKIQVFSCMH</sequence>
<proteinExistence type="predicted"/>
<dbReference type="Proteomes" id="UP000183832">
    <property type="component" value="Unassembled WGS sequence"/>
</dbReference>
<dbReference type="EMBL" id="CVRI01000015">
    <property type="protein sequence ID" value="CRK89965.1"/>
    <property type="molecule type" value="Genomic_DNA"/>
</dbReference>
<reference evidence="1 2" key="1">
    <citation type="submission" date="2015-04" db="EMBL/GenBank/DDBJ databases">
        <authorList>
            <person name="Syromyatnikov M.Y."/>
            <person name="Popov V.N."/>
        </authorList>
    </citation>
    <scope>NUCLEOTIDE SEQUENCE [LARGE SCALE GENOMIC DNA]</scope>
</reference>
<organism evidence="1 2">
    <name type="scientific">Clunio marinus</name>
    <dbReference type="NCBI Taxonomy" id="568069"/>
    <lineage>
        <taxon>Eukaryota</taxon>
        <taxon>Metazoa</taxon>
        <taxon>Ecdysozoa</taxon>
        <taxon>Arthropoda</taxon>
        <taxon>Hexapoda</taxon>
        <taxon>Insecta</taxon>
        <taxon>Pterygota</taxon>
        <taxon>Neoptera</taxon>
        <taxon>Endopterygota</taxon>
        <taxon>Diptera</taxon>
        <taxon>Nematocera</taxon>
        <taxon>Chironomoidea</taxon>
        <taxon>Chironomidae</taxon>
        <taxon>Clunio</taxon>
    </lineage>
</organism>
<gene>
    <name evidence="1" type="ORF">CLUMA_CG003693</name>
</gene>
<keyword evidence="2" id="KW-1185">Reference proteome</keyword>
<accession>A0A1J1HPJ4</accession>
<name>A0A1J1HPJ4_9DIPT</name>
<dbReference type="AlphaFoldDB" id="A0A1J1HPJ4"/>
<evidence type="ECO:0000313" key="1">
    <source>
        <dbReference type="EMBL" id="CRK89965.1"/>
    </source>
</evidence>